<proteinExistence type="predicted"/>
<feature type="chain" id="PRO_5042921147" description="Accessory gland protein" evidence="1">
    <location>
        <begin position="23"/>
        <end position="99"/>
    </location>
</feature>
<keyword evidence="1" id="KW-0732">Signal</keyword>
<evidence type="ECO:0000256" key="1">
    <source>
        <dbReference type="SAM" id="SignalP"/>
    </source>
</evidence>
<name>A0AAN9YUL6_9ORTH</name>
<dbReference type="EMBL" id="JAZDUA010000683">
    <property type="protein sequence ID" value="KAK7789965.1"/>
    <property type="molecule type" value="Genomic_DNA"/>
</dbReference>
<evidence type="ECO:0008006" key="4">
    <source>
        <dbReference type="Google" id="ProtNLM"/>
    </source>
</evidence>
<comment type="caution">
    <text evidence="2">The sequence shown here is derived from an EMBL/GenBank/DDBJ whole genome shotgun (WGS) entry which is preliminary data.</text>
</comment>
<gene>
    <name evidence="2" type="ORF">R5R35_008212</name>
</gene>
<reference evidence="2 3" key="1">
    <citation type="submission" date="2024-03" db="EMBL/GenBank/DDBJ databases">
        <title>The genome assembly and annotation of the cricket Gryllus longicercus Weissman &amp; Gray.</title>
        <authorList>
            <person name="Szrajer S."/>
            <person name="Gray D."/>
            <person name="Ylla G."/>
        </authorList>
    </citation>
    <scope>NUCLEOTIDE SEQUENCE [LARGE SCALE GENOMIC DNA]</scope>
    <source>
        <strain evidence="2">DAG 2021-001</strain>
        <tissue evidence="2">Whole body minus gut</tissue>
    </source>
</reference>
<feature type="signal peptide" evidence="1">
    <location>
        <begin position="1"/>
        <end position="22"/>
    </location>
</feature>
<dbReference type="Proteomes" id="UP001378592">
    <property type="component" value="Unassembled WGS sequence"/>
</dbReference>
<keyword evidence="3" id="KW-1185">Reference proteome</keyword>
<evidence type="ECO:0000313" key="2">
    <source>
        <dbReference type="EMBL" id="KAK7789965.1"/>
    </source>
</evidence>
<accession>A0AAN9YUL6</accession>
<sequence length="99" mass="10479">MAAARVLGLLLLVAFAVQLVMAGVTRRDTESEPVAAVSAAIENMRSQLNELAERNITELFGDLSTQLQSLGTRLSDLANRVSEQLANNNALATAAPASR</sequence>
<dbReference type="AlphaFoldDB" id="A0AAN9YUL6"/>
<organism evidence="2 3">
    <name type="scientific">Gryllus longicercus</name>
    <dbReference type="NCBI Taxonomy" id="2509291"/>
    <lineage>
        <taxon>Eukaryota</taxon>
        <taxon>Metazoa</taxon>
        <taxon>Ecdysozoa</taxon>
        <taxon>Arthropoda</taxon>
        <taxon>Hexapoda</taxon>
        <taxon>Insecta</taxon>
        <taxon>Pterygota</taxon>
        <taxon>Neoptera</taxon>
        <taxon>Polyneoptera</taxon>
        <taxon>Orthoptera</taxon>
        <taxon>Ensifera</taxon>
        <taxon>Gryllidea</taxon>
        <taxon>Grylloidea</taxon>
        <taxon>Gryllidae</taxon>
        <taxon>Gryllinae</taxon>
        <taxon>Gryllus</taxon>
    </lineage>
</organism>
<evidence type="ECO:0000313" key="3">
    <source>
        <dbReference type="Proteomes" id="UP001378592"/>
    </source>
</evidence>
<protein>
    <recommendedName>
        <fullName evidence="4">Accessory gland protein</fullName>
    </recommendedName>
</protein>